<proteinExistence type="predicted"/>
<organism evidence="1 2">
    <name type="scientific">Leptospira barantonii</name>
    <dbReference type="NCBI Taxonomy" id="2023184"/>
    <lineage>
        <taxon>Bacteria</taxon>
        <taxon>Pseudomonadati</taxon>
        <taxon>Spirochaetota</taxon>
        <taxon>Spirochaetia</taxon>
        <taxon>Leptospirales</taxon>
        <taxon>Leptospiraceae</taxon>
        <taxon>Leptospira</taxon>
    </lineage>
</organism>
<dbReference type="AlphaFoldDB" id="A0A5F2BDU9"/>
<accession>A0A5F2BDU9</accession>
<protein>
    <submittedName>
        <fullName evidence="1">Uncharacterized protein</fullName>
    </submittedName>
</protein>
<dbReference type="RefSeq" id="WP_135670651.1">
    <property type="nucleotide sequence ID" value="NZ_RQGN01000044.1"/>
</dbReference>
<dbReference type="Proteomes" id="UP000298429">
    <property type="component" value="Unassembled WGS sequence"/>
</dbReference>
<dbReference type="OrthoDB" id="338251at2"/>
<sequence length="172" mass="18952">MKRNRFKIVKEWIGNLSYLLIAFYFIENCNNLPNEDDSYNRDNEKRVVLQYLLLPPTDPLQSCVNSLQAAQTCLNQAPDLPTPLSEVAIVTLFSGGDATIGTYQNFCSRLLNSSTFVKFTSRAKACVMDCNRSYWVSKNSAGTCGESGLSQISGLSNGTFSCTKTCVSISGQ</sequence>
<evidence type="ECO:0000313" key="1">
    <source>
        <dbReference type="EMBL" id="TGM03731.1"/>
    </source>
</evidence>
<reference evidence="1 2" key="1">
    <citation type="journal article" date="2019" name="PLoS Negl. Trop. Dis.">
        <title>Revisiting the worldwide diversity of Leptospira species in the environment.</title>
        <authorList>
            <person name="Vincent A.T."/>
            <person name="Schiettekatte O."/>
            <person name="Bourhy P."/>
            <person name="Veyrier F.J."/>
            <person name="Picardeau M."/>
        </authorList>
    </citation>
    <scope>NUCLEOTIDE SEQUENCE [LARGE SCALE GENOMIC DNA]</scope>
    <source>
        <strain evidence="1 2">201702444</strain>
    </source>
</reference>
<evidence type="ECO:0000313" key="2">
    <source>
        <dbReference type="Proteomes" id="UP000298429"/>
    </source>
</evidence>
<gene>
    <name evidence="1" type="ORF">EHQ76_08785</name>
</gene>
<name>A0A5F2BDU9_9LEPT</name>
<dbReference type="EMBL" id="RQGN01000044">
    <property type="protein sequence ID" value="TGM03731.1"/>
    <property type="molecule type" value="Genomic_DNA"/>
</dbReference>
<comment type="caution">
    <text evidence="1">The sequence shown here is derived from an EMBL/GenBank/DDBJ whole genome shotgun (WGS) entry which is preliminary data.</text>
</comment>